<keyword evidence="3" id="KW-1185">Reference proteome</keyword>
<dbReference type="KEGG" id="ccro:CMC5_059050"/>
<evidence type="ECO:0000313" key="2">
    <source>
        <dbReference type="EMBL" id="AKT41696.1"/>
    </source>
</evidence>
<sequence length="107" mass="11638">MKTHGRRFSTWKTVGLALAVTFTSGCGGTIYAFTASSAESRLETAQALGAEKYAPYEYYFAREHLWKAKEEAAVADYGDAIDFADIASEYADKAITLSKQAHEGAGR</sequence>
<dbReference type="OrthoDB" id="5517228at2"/>
<reference evidence="2 3" key="1">
    <citation type="submission" date="2015-07" db="EMBL/GenBank/DDBJ databases">
        <title>Genome analysis of myxobacterium Chondromyces crocatus Cm c5 reveals a high potential for natural compound synthesis and the genetic basis for the loss of fruiting body formation.</title>
        <authorList>
            <person name="Zaburannyi N."/>
            <person name="Bunk B."/>
            <person name="Maier J."/>
            <person name="Overmann J."/>
            <person name="Mueller R."/>
        </authorList>
    </citation>
    <scope>NUCLEOTIDE SEQUENCE [LARGE SCALE GENOMIC DNA]</scope>
    <source>
        <strain evidence="2 3">Cm c5</strain>
    </source>
</reference>
<dbReference type="AlphaFoldDB" id="A0A0K1ELL0"/>
<name>A0A0K1ELL0_CHOCO</name>
<evidence type="ECO:0000259" key="1">
    <source>
        <dbReference type="Pfam" id="PF14346"/>
    </source>
</evidence>
<proteinExistence type="predicted"/>
<gene>
    <name evidence="2" type="ORF">CMC5_059050</name>
</gene>
<dbReference type="Pfam" id="PF14346">
    <property type="entry name" value="DUF4398"/>
    <property type="match status" value="1"/>
</dbReference>
<dbReference type="STRING" id="52.CMC5_059050"/>
<dbReference type="Proteomes" id="UP000067626">
    <property type="component" value="Chromosome"/>
</dbReference>
<dbReference type="Gene3D" id="1.20.1270.390">
    <property type="match status" value="1"/>
</dbReference>
<accession>A0A0K1ELL0</accession>
<dbReference type="PROSITE" id="PS51257">
    <property type="entry name" value="PROKAR_LIPOPROTEIN"/>
    <property type="match status" value="1"/>
</dbReference>
<dbReference type="EMBL" id="CP012159">
    <property type="protein sequence ID" value="AKT41696.1"/>
    <property type="molecule type" value="Genomic_DNA"/>
</dbReference>
<dbReference type="InterPro" id="IPR025511">
    <property type="entry name" value="DUF4398"/>
</dbReference>
<organism evidence="2 3">
    <name type="scientific">Chondromyces crocatus</name>
    <dbReference type="NCBI Taxonomy" id="52"/>
    <lineage>
        <taxon>Bacteria</taxon>
        <taxon>Pseudomonadati</taxon>
        <taxon>Myxococcota</taxon>
        <taxon>Polyangia</taxon>
        <taxon>Polyangiales</taxon>
        <taxon>Polyangiaceae</taxon>
        <taxon>Chondromyces</taxon>
    </lineage>
</organism>
<feature type="domain" description="DUF4398" evidence="1">
    <location>
        <begin position="36"/>
        <end position="101"/>
    </location>
</feature>
<protein>
    <recommendedName>
        <fullName evidence="1">DUF4398 domain-containing protein</fullName>
    </recommendedName>
</protein>
<evidence type="ECO:0000313" key="3">
    <source>
        <dbReference type="Proteomes" id="UP000067626"/>
    </source>
</evidence>